<dbReference type="RefSeq" id="WP_006906124.1">
    <property type="nucleotide sequence ID" value="NZ_GG665866.1"/>
</dbReference>
<dbReference type="AlphaFoldDB" id="C4GB13"/>
<dbReference type="Proteomes" id="UP000003494">
    <property type="component" value="Unassembled WGS sequence"/>
</dbReference>
<dbReference type="EMBL" id="ACIP02000002">
    <property type="protein sequence ID" value="EEP28306.1"/>
    <property type="molecule type" value="Genomic_DNA"/>
</dbReference>
<accession>C4GB13</accession>
<dbReference type="PROSITE" id="PS51482">
    <property type="entry name" value="DEGV"/>
    <property type="match status" value="1"/>
</dbReference>
<dbReference type="InterPro" id="IPR003797">
    <property type="entry name" value="DegV"/>
</dbReference>
<comment type="caution">
    <text evidence="2">The sequence shown here is derived from an EMBL/GenBank/DDBJ whole genome shotgun (WGS) entry which is preliminary data.</text>
</comment>
<dbReference type="PANTHER" id="PTHR33434">
    <property type="entry name" value="DEGV DOMAIN-CONTAINING PROTEIN DR_1986-RELATED"/>
    <property type="match status" value="1"/>
</dbReference>
<name>C4GB13_9FIRM</name>
<dbReference type="Pfam" id="PF02645">
    <property type="entry name" value="DegV"/>
    <property type="match status" value="1"/>
</dbReference>
<sequence>MSRVAVATDSNSGITQEEAKRLGVTVLPMPFYIDGQLYLEGVDLSSEEFYKKLTSSRDISTSMPAVGDVMDCWNRLLKDYEEVVYIPMSSGLSSSCLTARNFAEEEEYQGKVFVVDNHRISVTLKLSVIEAKKMADAGKSADQIRRVLEKTAHESSIYITLDTLEYLKRGGRLTPAAAMIGTLLHIKPVLQIQGEKLDTFAKARTIKQAKQIMLDAVASDLRNRFAGLPMSDITISMAHIQSREEANLFRQEARALWPDQEIIIDPLPSSIACHLGPGALAITCTRNLDDSYYA</sequence>
<dbReference type="Gene3D" id="3.40.50.10170">
    <property type="match status" value="1"/>
</dbReference>
<dbReference type="Gene3D" id="3.30.1180.10">
    <property type="match status" value="1"/>
</dbReference>
<proteinExistence type="predicted"/>
<reference evidence="2" key="1">
    <citation type="submission" date="2009-04" db="EMBL/GenBank/DDBJ databases">
        <authorList>
            <person name="Weinstock G."/>
            <person name="Sodergren E."/>
            <person name="Clifton S."/>
            <person name="Fulton L."/>
            <person name="Fulton B."/>
            <person name="Courtney L."/>
            <person name="Fronick C."/>
            <person name="Harrison M."/>
            <person name="Strong C."/>
            <person name="Farmer C."/>
            <person name="Delahaunty K."/>
            <person name="Markovic C."/>
            <person name="Hall O."/>
            <person name="Minx P."/>
            <person name="Tomlinson C."/>
            <person name="Mitreva M."/>
            <person name="Nelson J."/>
            <person name="Hou S."/>
            <person name="Wollam A."/>
            <person name="Pepin K.H."/>
            <person name="Johnson M."/>
            <person name="Bhonagiri V."/>
            <person name="Nash W.E."/>
            <person name="Warren W."/>
            <person name="Chinwalla A."/>
            <person name="Mardis E.R."/>
            <person name="Wilson R.K."/>
        </authorList>
    </citation>
    <scope>NUCLEOTIDE SEQUENCE [LARGE SCALE GENOMIC DNA]</scope>
    <source>
        <strain evidence="2">DSM 14600</strain>
    </source>
</reference>
<protein>
    <submittedName>
        <fullName evidence="2">EDD domain protein, DegV family</fullName>
    </submittedName>
</protein>
<dbReference type="STRING" id="626523.GCWU000342_01114"/>
<dbReference type="PANTHER" id="PTHR33434:SF2">
    <property type="entry name" value="FATTY ACID-BINDING PROTEIN TM_1468"/>
    <property type="match status" value="1"/>
</dbReference>
<dbReference type="InterPro" id="IPR043168">
    <property type="entry name" value="DegV_C"/>
</dbReference>
<gene>
    <name evidence="2" type="ORF">GCWU000342_01114</name>
</gene>
<dbReference type="eggNOG" id="COG1307">
    <property type="taxonomic scope" value="Bacteria"/>
</dbReference>
<dbReference type="InterPro" id="IPR050270">
    <property type="entry name" value="DegV_domain_contain"/>
</dbReference>
<dbReference type="HOGENOM" id="CLU_048251_3_0_9"/>
<dbReference type="GO" id="GO:0008289">
    <property type="term" value="F:lipid binding"/>
    <property type="evidence" value="ECO:0007669"/>
    <property type="project" value="UniProtKB-KW"/>
</dbReference>
<keyword evidence="3" id="KW-1185">Reference proteome</keyword>
<keyword evidence="1" id="KW-0446">Lipid-binding</keyword>
<dbReference type="NCBIfam" id="TIGR00762">
    <property type="entry name" value="DegV"/>
    <property type="match status" value="1"/>
</dbReference>
<organism evidence="2 3">
    <name type="scientific">Shuttleworthella satelles DSM 14600</name>
    <dbReference type="NCBI Taxonomy" id="626523"/>
    <lineage>
        <taxon>Bacteria</taxon>
        <taxon>Bacillati</taxon>
        <taxon>Bacillota</taxon>
        <taxon>Clostridia</taxon>
        <taxon>Lachnospirales</taxon>
        <taxon>Lachnospiraceae</taxon>
        <taxon>Shuttleworthella</taxon>
    </lineage>
</organism>
<dbReference type="SUPFAM" id="SSF82549">
    <property type="entry name" value="DAK1/DegV-like"/>
    <property type="match status" value="1"/>
</dbReference>
<evidence type="ECO:0000313" key="2">
    <source>
        <dbReference type="EMBL" id="EEP28306.1"/>
    </source>
</evidence>
<evidence type="ECO:0000256" key="1">
    <source>
        <dbReference type="ARBA" id="ARBA00023121"/>
    </source>
</evidence>
<evidence type="ECO:0000313" key="3">
    <source>
        <dbReference type="Proteomes" id="UP000003494"/>
    </source>
</evidence>